<dbReference type="PANTHER" id="PTHR22916">
    <property type="entry name" value="GLYCOSYLTRANSFERASE"/>
    <property type="match status" value="1"/>
</dbReference>
<dbReference type="RefSeq" id="WP_073233170.1">
    <property type="nucleotide sequence ID" value="NZ_FQUQ01000004.1"/>
</dbReference>
<keyword evidence="2" id="KW-0808">Transferase</keyword>
<dbReference type="GO" id="GO:0016758">
    <property type="term" value="F:hexosyltransferase activity"/>
    <property type="evidence" value="ECO:0007669"/>
    <property type="project" value="UniProtKB-ARBA"/>
</dbReference>
<dbReference type="InterPro" id="IPR001173">
    <property type="entry name" value="Glyco_trans_2-like"/>
</dbReference>
<keyword evidence="3" id="KW-1185">Reference proteome</keyword>
<evidence type="ECO:0000313" key="2">
    <source>
        <dbReference type="EMBL" id="SHG10863.1"/>
    </source>
</evidence>
<dbReference type="Gene3D" id="3.90.550.10">
    <property type="entry name" value="Spore Coat Polysaccharide Biosynthesis Protein SpsA, Chain A"/>
    <property type="match status" value="2"/>
</dbReference>
<dbReference type="Proteomes" id="UP000184287">
    <property type="component" value="Unassembled WGS sequence"/>
</dbReference>
<dbReference type="EMBL" id="FQUQ01000004">
    <property type="protein sequence ID" value="SHG10863.1"/>
    <property type="molecule type" value="Genomic_DNA"/>
</dbReference>
<proteinExistence type="predicted"/>
<dbReference type="CDD" id="cd00761">
    <property type="entry name" value="Glyco_tranf_GTA_type"/>
    <property type="match status" value="1"/>
</dbReference>
<evidence type="ECO:0000259" key="1">
    <source>
        <dbReference type="Pfam" id="PF00535"/>
    </source>
</evidence>
<accession>A0A1M5H4Q2</accession>
<gene>
    <name evidence="2" type="ORF">SAMN04488522_104503</name>
</gene>
<evidence type="ECO:0000313" key="3">
    <source>
        <dbReference type="Proteomes" id="UP000184287"/>
    </source>
</evidence>
<sequence length="406" mass="46227">MNTNMNPRVSCITSVTDDNMALLKAVSIFVNQEYPNLELIIVKSGGISVGELLPDYEGLHYIYRRKRLSQDEMFNLACEKAAGEIILHLDEGCWYSKTWVSRQVNALMGSKADICGLNKENGLPISFDMEEKNPEQVTCWILASTLCYWKSVWTNYPFRKGDQDTTTDFVLNAGAGIYVHSNSEGYLGAQIFIPIPNKRTMFPLVSCIMMTKDLKTFHTYTIKLFLAQDYDNLELIILDDGKSAAPELISSYKKLKYFYIDSKMSTGAKKNMACGMARGSLILHWNDQDWYADDWIKYQVSSLLTSGADISGLNLVRIYALDDRRFITNKNVEKNNSWLYGATMIYKKPVWENNKFLEVHCGEDEDFLSQSGAKIFAHKYLDGFNTNIHVKELEDMPPGNDHPSLN</sequence>
<dbReference type="OrthoDB" id="9770457at2"/>
<dbReference type="PANTHER" id="PTHR22916:SF3">
    <property type="entry name" value="UDP-GLCNAC:BETAGAL BETA-1,3-N-ACETYLGLUCOSAMINYLTRANSFERASE-LIKE PROTEIN 1"/>
    <property type="match status" value="1"/>
</dbReference>
<dbReference type="AlphaFoldDB" id="A0A1M5H4Q2"/>
<feature type="domain" description="Glycosyltransferase 2-like" evidence="1">
    <location>
        <begin position="220"/>
        <end position="328"/>
    </location>
</feature>
<name>A0A1M5H4Q2_9SPHI</name>
<reference evidence="3" key="1">
    <citation type="submission" date="2016-11" db="EMBL/GenBank/DDBJ databases">
        <authorList>
            <person name="Varghese N."/>
            <person name="Submissions S."/>
        </authorList>
    </citation>
    <scope>NUCLEOTIDE SEQUENCE [LARGE SCALE GENOMIC DNA]</scope>
    <source>
        <strain evidence="3">DSM 16990</strain>
    </source>
</reference>
<dbReference type="Pfam" id="PF00535">
    <property type="entry name" value="Glycos_transf_2"/>
    <property type="match status" value="2"/>
</dbReference>
<dbReference type="STRING" id="288992.SAMN04488522_104503"/>
<organism evidence="2 3">
    <name type="scientific">Pedobacter caeni</name>
    <dbReference type="NCBI Taxonomy" id="288992"/>
    <lineage>
        <taxon>Bacteria</taxon>
        <taxon>Pseudomonadati</taxon>
        <taxon>Bacteroidota</taxon>
        <taxon>Sphingobacteriia</taxon>
        <taxon>Sphingobacteriales</taxon>
        <taxon>Sphingobacteriaceae</taxon>
        <taxon>Pedobacter</taxon>
    </lineage>
</organism>
<dbReference type="SUPFAM" id="SSF53448">
    <property type="entry name" value="Nucleotide-diphospho-sugar transferases"/>
    <property type="match status" value="2"/>
</dbReference>
<feature type="domain" description="Glycosyltransferase 2-like" evidence="1">
    <location>
        <begin position="22"/>
        <end position="115"/>
    </location>
</feature>
<protein>
    <submittedName>
        <fullName evidence="2">Glycosyl transferase family 2</fullName>
    </submittedName>
</protein>
<dbReference type="InterPro" id="IPR029044">
    <property type="entry name" value="Nucleotide-diphossugar_trans"/>
</dbReference>